<keyword evidence="2" id="KW-1185">Reference proteome</keyword>
<evidence type="ECO:0008006" key="3">
    <source>
        <dbReference type="Google" id="ProtNLM"/>
    </source>
</evidence>
<sequence length="338" mass="37741">MRTKTKLLVAALGFVTAVTGVAVRVASPPRLESAGQKLPSLSYFSWLGLEEVVSAQGIYNLRTQKLRPLPLEISPYGMVGMGSVRPAKSLSPPATFREQSLPSPDGKWLLYPETLMDVKGLTHKSYALVHPDGSGLRRIPVTNNGLQSAPLWLPDSSGWLVWRDFTKASPGHNTQLYSVLPKPPEPQTSYVSWPIQIQDDGRFLFYCYSGKESLQLCERDRARPCENVVVHDKLLTGQLHHFVMSPDSKTVLISRAVPQQLPEQGTWEVLLKRKLPIAFNELWLVARDGSSRRCLVREPLTEENAAASSMGFEMFFSPDSKKALVTHNRFPNMFVISL</sequence>
<dbReference type="InterPro" id="IPR011042">
    <property type="entry name" value="6-blade_b-propeller_TolB-like"/>
</dbReference>
<dbReference type="RefSeq" id="WP_184194654.1">
    <property type="nucleotide sequence ID" value="NZ_JACHGW010000002.1"/>
</dbReference>
<name>A0A7W9SP37_ARMRO</name>
<gene>
    <name evidence="1" type="ORF">HNQ39_001971</name>
</gene>
<reference evidence="1 2" key="1">
    <citation type="submission" date="2020-08" db="EMBL/GenBank/DDBJ databases">
        <title>Genomic Encyclopedia of Type Strains, Phase IV (KMG-IV): sequencing the most valuable type-strain genomes for metagenomic binning, comparative biology and taxonomic classification.</title>
        <authorList>
            <person name="Goeker M."/>
        </authorList>
    </citation>
    <scope>NUCLEOTIDE SEQUENCE [LARGE SCALE GENOMIC DNA]</scope>
    <source>
        <strain evidence="1 2">DSM 23562</strain>
    </source>
</reference>
<dbReference type="SUPFAM" id="SSF82171">
    <property type="entry name" value="DPP6 N-terminal domain-like"/>
    <property type="match status" value="1"/>
</dbReference>
<proteinExistence type="predicted"/>
<dbReference type="EMBL" id="JACHGW010000002">
    <property type="protein sequence ID" value="MBB6050180.1"/>
    <property type="molecule type" value="Genomic_DNA"/>
</dbReference>
<organism evidence="1 2">
    <name type="scientific">Armatimonas rosea</name>
    <dbReference type="NCBI Taxonomy" id="685828"/>
    <lineage>
        <taxon>Bacteria</taxon>
        <taxon>Bacillati</taxon>
        <taxon>Armatimonadota</taxon>
        <taxon>Armatimonadia</taxon>
        <taxon>Armatimonadales</taxon>
        <taxon>Armatimonadaceae</taxon>
        <taxon>Armatimonas</taxon>
    </lineage>
</organism>
<dbReference type="Proteomes" id="UP000520814">
    <property type="component" value="Unassembled WGS sequence"/>
</dbReference>
<evidence type="ECO:0000313" key="2">
    <source>
        <dbReference type="Proteomes" id="UP000520814"/>
    </source>
</evidence>
<dbReference type="Gene3D" id="2.120.10.30">
    <property type="entry name" value="TolB, C-terminal domain"/>
    <property type="match status" value="1"/>
</dbReference>
<evidence type="ECO:0000313" key="1">
    <source>
        <dbReference type="EMBL" id="MBB6050180.1"/>
    </source>
</evidence>
<dbReference type="AlphaFoldDB" id="A0A7W9SP37"/>
<accession>A0A7W9SP37</accession>
<comment type="caution">
    <text evidence="1">The sequence shown here is derived from an EMBL/GenBank/DDBJ whole genome shotgun (WGS) entry which is preliminary data.</text>
</comment>
<protein>
    <recommendedName>
        <fullName evidence="3">WD40 repeat protein</fullName>
    </recommendedName>
</protein>